<dbReference type="Proteomes" id="UP001386955">
    <property type="component" value="Unassembled WGS sequence"/>
</dbReference>
<organism evidence="2 3">
    <name type="scientific">Psophocarpus tetragonolobus</name>
    <name type="common">Winged bean</name>
    <name type="synonym">Dolichos tetragonolobus</name>
    <dbReference type="NCBI Taxonomy" id="3891"/>
    <lineage>
        <taxon>Eukaryota</taxon>
        <taxon>Viridiplantae</taxon>
        <taxon>Streptophyta</taxon>
        <taxon>Embryophyta</taxon>
        <taxon>Tracheophyta</taxon>
        <taxon>Spermatophyta</taxon>
        <taxon>Magnoliopsida</taxon>
        <taxon>eudicotyledons</taxon>
        <taxon>Gunneridae</taxon>
        <taxon>Pentapetalae</taxon>
        <taxon>rosids</taxon>
        <taxon>fabids</taxon>
        <taxon>Fabales</taxon>
        <taxon>Fabaceae</taxon>
        <taxon>Papilionoideae</taxon>
        <taxon>50 kb inversion clade</taxon>
        <taxon>NPAAA clade</taxon>
        <taxon>indigoferoid/millettioid clade</taxon>
        <taxon>Phaseoleae</taxon>
        <taxon>Psophocarpus</taxon>
    </lineage>
</organism>
<reference evidence="2 3" key="1">
    <citation type="submission" date="2024-01" db="EMBL/GenBank/DDBJ databases">
        <title>The genomes of 5 underutilized Papilionoideae crops provide insights into root nodulation and disease resistanc.</title>
        <authorList>
            <person name="Jiang F."/>
        </authorList>
    </citation>
    <scope>NUCLEOTIDE SEQUENCE [LARGE SCALE GENOMIC DNA]</scope>
    <source>
        <strain evidence="2">DUOXIRENSHENG_FW03</strain>
        <tissue evidence="2">Leaves</tissue>
    </source>
</reference>
<evidence type="ECO:0000313" key="3">
    <source>
        <dbReference type="Proteomes" id="UP001386955"/>
    </source>
</evidence>
<sequence length="327" mass="36425">MEGGGECGILNTVHAMEKASRSRNVKRKIAIPLNDNGALGNLEKSFKESLLTSLFFEGYGDPMEIEEKMNYWRIGDEWSWGRKEIKVQLCHRCCQRNKYSSDHCYQDGQTINDNSSRVTMQQANHSNHNEAVAGGHVENGDGLHDVSREVQKVQKGVQVVRVRDPNAGKNKQKKGLGQPKSKGKIQVKVGGAPSNVAEALWSGSGCTSNRRRYVMRADGGDWRDVILVALINRHDVAVAPPRALVAMETSILSLLESRVSGQKPPIIIGRLWFDAWYYKDANGFSSGIWVLWDLSIMEVEIQQAHAQCVDTVCRPKKGSLSFNVTFV</sequence>
<dbReference type="AlphaFoldDB" id="A0AAN9XV35"/>
<keyword evidence="3" id="KW-1185">Reference proteome</keyword>
<evidence type="ECO:0000256" key="1">
    <source>
        <dbReference type="SAM" id="MobiDB-lite"/>
    </source>
</evidence>
<dbReference type="EMBL" id="JAYMYS010000001">
    <property type="protein sequence ID" value="KAK7410084.1"/>
    <property type="molecule type" value="Genomic_DNA"/>
</dbReference>
<protein>
    <submittedName>
        <fullName evidence="2">Uncharacterized protein</fullName>
    </submittedName>
</protein>
<gene>
    <name evidence="2" type="ORF">VNO78_00589</name>
</gene>
<name>A0AAN9XV35_PSOTE</name>
<evidence type="ECO:0000313" key="2">
    <source>
        <dbReference type="EMBL" id="KAK7410084.1"/>
    </source>
</evidence>
<feature type="region of interest" description="Disordered" evidence="1">
    <location>
        <begin position="163"/>
        <end position="185"/>
    </location>
</feature>
<proteinExistence type="predicted"/>
<accession>A0AAN9XV35</accession>
<comment type="caution">
    <text evidence="2">The sequence shown here is derived from an EMBL/GenBank/DDBJ whole genome shotgun (WGS) entry which is preliminary data.</text>
</comment>